<evidence type="ECO:0000256" key="4">
    <source>
        <dbReference type="ARBA" id="ARBA00022777"/>
    </source>
</evidence>
<dbReference type="AlphaFoldDB" id="A0A6J6D8U5"/>
<dbReference type="Gene3D" id="3.30.10.20">
    <property type="match status" value="4"/>
</dbReference>
<evidence type="ECO:0000256" key="1">
    <source>
        <dbReference type="ARBA" id="ARBA00022527"/>
    </source>
</evidence>
<feature type="domain" description="PASTA" evidence="8">
    <location>
        <begin position="517"/>
        <end position="585"/>
    </location>
</feature>
<dbReference type="NCBIfam" id="NF033483">
    <property type="entry name" value="PknB_PASTA_kin"/>
    <property type="match status" value="1"/>
</dbReference>
<dbReference type="PROSITE" id="PS50011">
    <property type="entry name" value="PROTEIN_KINASE_DOM"/>
    <property type="match status" value="1"/>
</dbReference>
<gene>
    <name evidence="9" type="ORF">UFOPK1684_00030</name>
</gene>
<evidence type="ECO:0000259" key="7">
    <source>
        <dbReference type="PROSITE" id="PS50011"/>
    </source>
</evidence>
<feature type="domain" description="PASTA" evidence="8">
    <location>
        <begin position="380"/>
        <end position="446"/>
    </location>
</feature>
<dbReference type="Pfam" id="PF00069">
    <property type="entry name" value="Pkinase"/>
    <property type="match status" value="1"/>
</dbReference>
<dbReference type="InterPro" id="IPR005543">
    <property type="entry name" value="PASTA_dom"/>
</dbReference>
<dbReference type="SMART" id="SM00740">
    <property type="entry name" value="PASTA"/>
    <property type="match status" value="4"/>
</dbReference>
<dbReference type="SUPFAM" id="SSF56112">
    <property type="entry name" value="Protein kinase-like (PK-like)"/>
    <property type="match status" value="1"/>
</dbReference>
<sequence length="655" mass="70112">MDAPTIDPLLGRVIDNRYVIERRVARGGMATVYEAMDQRLERPVAIKIMHPHLAEDEDFTRRFIQEARQAARLAHPNIVNVFDQGQDGAITFIVMEYLPGITLRELLNDFGALTPAQTLDIVKAILYGLDAAHSAGIVHRDLKPENVLLADDGRIKIADFGLARAASHNTATSQALLGTIAYLSPELISRGIADVRSDIYALGIMMFEMLTGQQPYQGDQAVTIAYQHANDIVPTPSSKNPAIPTQFDEVVAWCSQRSPDDRPPHARALLEHVVELERLLGPESLTQATQALNATVAMTQRMSALDMQETEVLDPRSAVFDELEPTVAPPPDDVDMAPQQPIRTAHRRGRAGTITAVILLVVAVVVGGGAAAWWWGGVGGAVQIPEVAGLSVEEATATLTAAELEVSEVVLEEFDLVLPAGVVKGTNPPSGESVERGSVVRLIVSLGPSPVSVPAVTGKTLQDVTSEFEALNLIIGSSSEEFNDFVDAGTILRLANAEGVALSAGTEVLAGSTLNVVVSAGPIPDVTGLSADEARRVLQEIGLLGIVGGDGEFSDTIPEGSVVKILDRDTRIVVPGDTLTLLVSRGPELIEVPDVIDNTISEAKRRLEALGFRVEVRSEFPEEDWAKAFARVTSVDPSVGQEVPTGTLIILRSFV</sequence>
<dbReference type="GO" id="GO:0004674">
    <property type="term" value="F:protein serine/threonine kinase activity"/>
    <property type="evidence" value="ECO:0007669"/>
    <property type="project" value="UniProtKB-KW"/>
</dbReference>
<dbReference type="CDD" id="cd06577">
    <property type="entry name" value="PASTA_pknB"/>
    <property type="match status" value="4"/>
</dbReference>
<evidence type="ECO:0000259" key="8">
    <source>
        <dbReference type="PROSITE" id="PS51178"/>
    </source>
</evidence>
<dbReference type="FunFam" id="1.10.510.10:FF:000021">
    <property type="entry name" value="Serine/threonine protein kinase"/>
    <property type="match status" value="1"/>
</dbReference>
<dbReference type="SMART" id="SM00220">
    <property type="entry name" value="S_TKc"/>
    <property type="match status" value="1"/>
</dbReference>
<dbReference type="InterPro" id="IPR008271">
    <property type="entry name" value="Ser/Thr_kinase_AS"/>
</dbReference>
<keyword evidence="3" id="KW-0547">Nucleotide-binding</keyword>
<keyword evidence="2" id="KW-0808">Transferase</keyword>
<dbReference type="PANTHER" id="PTHR43289">
    <property type="entry name" value="MITOGEN-ACTIVATED PROTEIN KINASE KINASE KINASE 20-RELATED"/>
    <property type="match status" value="1"/>
</dbReference>
<accession>A0A6J6D8U5</accession>
<keyword evidence="4" id="KW-0418">Kinase</keyword>
<name>A0A6J6D8U5_9ZZZZ</name>
<evidence type="ECO:0000256" key="3">
    <source>
        <dbReference type="ARBA" id="ARBA00022741"/>
    </source>
</evidence>
<keyword evidence="1" id="KW-0723">Serine/threonine-protein kinase</keyword>
<dbReference type="FunFam" id="3.30.200.20:FF:000035">
    <property type="entry name" value="Serine/threonine protein kinase Stk1"/>
    <property type="match status" value="1"/>
</dbReference>
<dbReference type="InterPro" id="IPR011009">
    <property type="entry name" value="Kinase-like_dom_sf"/>
</dbReference>
<feature type="domain" description="PASTA" evidence="8">
    <location>
        <begin position="586"/>
        <end position="655"/>
    </location>
</feature>
<keyword evidence="6" id="KW-1133">Transmembrane helix</keyword>
<organism evidence="9">
    <name type="scientific">freshwater metagenome</name>
    <dbReference type="NCBI Taxonomy" id="449393"/>
    <lineage>
        <taxon>unclassified sequences</taxon>
        <taxon>metagenomes</taxon>
        <taxon>ecological metagenomes</taxon>
    </lineage>
</organism>
<dbReference type="Gene3D" id="1.10.510.10">
    <property type="entry name" value="Transferase(Phosphotransferase) domain 1"/>
    <property type="match status" value="1"/>
</dbReference>
<evidence type="ECO:0000313" key="9">
    <source>
        <dbReference type="EMBL" id="CAB4560307.1"/>
    </source>
</evidence>
<feature type="transmembrane region" description="Helical" evidence="6">
    <location>
        <begin position="353"/>
        <end position="375"/>
    </location>
</feature>
<protein>
    <submittedName>
        <fullName evidence="9">Unannotated protein</fullName>
    </submittedName>
</protein>
<dbReference type="EMBL" id="CAEZTM010000001">
    <property type="protein sequence ID" value="CAB4560307.1"/>
    <property type="molecule type" value="Genomic_DNA"/>
</dbReference>
<dbReference type="Gene3D" id="3.30.200.20">
    <property type="entry name" value="Phosphorylase Kinase, domain 1"/>
    <property type="match status" value="1"/>
</dbReference>
<evidence type="ECO:0000256" key="2">
    <source>
        <dbReference type="ARBA" id="ARBA00022679"/>
    </source>
</evidence>
<evidence type="ECO:0000256" key="6">
    <source>
        <dbReference type="SAM" id="Phobius"/>
    </source>
</evidence>
<proteinExistence type="predicted"/>
<dbReference type="InterPro" id="IPR000719">
    <property type="entry name" value="Prot_kinase_dom"/>
</dbReference>
<dbReference type="PROSITE" id="PS51178">
    <property type="entry name" value="PASTA"/>
    <property type="match status" value="3"/>
</dbReference>
<keyword evidence="6" id="KW-0472">Membrane</keyword>
<keyword evidence="5" id="KW-0067">ATP-binding</keyword>
<dbReference type="Pfam" id="PF03793">
    <property type="entry name" value="PASTA"/>
    <property type="match status" value="4"/>
</dbReference>
<dbReference type="PANTHER" id="PTHR43289:SF34">
    <property type="entry name" value="SERINE_THREONINE-PROTEIN KINASE YBDM-RELATED"/>
    <property type="match status" value="1"/>
</dbReference>
<dbReference type="CDD" id="cd14014">
    <property type="entry name" value="STKc_PknB_like"/>
    <property type="match status" value="1"/>
</dbReference>
<keyword evidence="6" id="KW-0812">Transmembrane</keyword>
<feature type="domain" description="Protein kinase" evidence="7">
    <location>
        <begin position="18"/>
        <end position="275"/>
    </location>
</feature>
<reference evidence="9" key="1">
    <citation type="submission" date="2020-05" db="EMBL/GenBank/DDBJ databases">
        <authorList>
            <person name="Chiriac C."/>
            <person name="Salcher M."/>
            <person name="Ghai R."/>
            <person name="Kavagutti S V."/>
        </authorList>
    </citation>
    <scope>NUCLEOTIDE SEQUENCE</scope>
</reference>
<dbReference type="PROSITE" id="PS00108">
    <property type="entry name" value="PROTEIN_KINASE_ST"/>
    <property type="match status" value="1"/>
</dbReference>
<evidence type="ECO:0000256" key="5">
    <source>
        <dbReference type="ARBA" id="ARBA00022840"/>
    </source>
</evidence>
<dbReference type="GO" id="GO:0005524">
    <property type="term" value="F:ATP binding"/>
    <property type="evidence" value="ECO:0007669"/>
    <property type="project" value="UniProtKB-KW"/>
</dbReference>